<name>A0AAP5LNH8_PAEAM</name>
<feature type="domain" description="DUF7639" evidence="2">
    <location>
        <begin position="246"/>
        <end position="303"/>
    </location>
</feature>
<accession>A0AAP5LNH8</accession>
<sequence length="307" mass="36333">MQNIRRTKQIEGTTTPGIIHNGGHHFLIPVQIYEDGMINCWELCDLKELKQKIEEYWLGPDVPAGETISIHGLGAYRVEQANWTHNNSSYYENIERKIRALNPEFRNIFEVTPRLQQLKENRRVSYSPQAVDFAVVQELFYETIQGDGFSIFMKYEGQHYLVHLVVYENGKVAIYQLPEYVEMAIDELASWFRDGTFFTTIDRPVAIRILDLGEVTFSEEQYAENVEDKYQELLDMHKKLTGEQTTFEACRHAYHMYLEDPSEFNRAVLKEKYERVPEHQRMYLGDMDSRDMDYQRIIYTPEEKREV</sequence>
<evidence type="ECO:0000259" key="2">
    <source>
        <dbReference type="Pfam" id="PF24645"/>
    </source>
</evidence>
<reference evidence="3" key="1">
    <citation type="submission" date="2023-07" db="EMBL/GenBank/DDBJ databases">
        <title>Sorghum-associated microbial communities from plants grown in Nebraska, USA.</title>
        <authorList>
            <person name="Schachtman D."/>
        </authorList>
    </citation>
    <scope>NUCLEOTIDE SEQUENCE</scope>
    <source>
        <strain evidence="3">BE80</strain>
    </source>
</reference>
<organism evidence="3 4">
    <name type="scientific">Paenibacillus amylolyticus</name>
    <dbReference type="NCBI Taxonomy" id="1451"/>
    <lineage>
        <taxon>Bacteria</taxon>
        <taxon>Bacillati</taxon>
        <taxon>Bacillota</taxon>
        <taxon>Bacilli</taxon>
        <taxon>Bacillales</taxon>
        <taxon>Paenibacillaceae</taxon>
        <taxon>Paenibacillus</taxon>
    </lineage>
</organism>
<dbReference type="Proteomes" id="UP001254832">
    <property type="component" value="Unassembled WGS sequence"/>
</dbReference>
<dbReference type="RefSeq" id="WP_310138594.1">
    <property type="nucleotide sequence ID" value="NZ_JAVDTR010000004.1"/>
</dbReference>
<dbReference type="AlphaFoldDB" id="A0AAP5LNH8"/>
<feature type="domain" description="DUF7638" evidence="1">
    <location>
        <begin position="136"/>
        <end position="243"/>
    </location>
</feature>
<feature type="domain" description="DUF7638" evidence="1">
    <location>
        <begin position="4"/>
        <end position="104"/>
    </location>
</feature>
<proteinExistence type="predicted"/>
<evidence type="ECO:0000313" key="4">
    <source>
        <dbReference type="Proteomes" id="UP001254832"/>
    </source>
</evidence>
<evidence type="ECO:0000259" key="1">
    <source>
        <dbReference type="Pfam" id="PF24644"/>
    </source>
</evidence>
<evidence type="ECO:0000313" key="3">
    <source>
        <dbReference type="EMBL" id="MDR6723453.1"/>
    </source>
</evidence>
<dbReference type="EMBL" id="JAVDTR010000004">
    <property type="protein sequence ID" value="MDR6723453.1"/>
    <property type="molecule type" value="Genomic_DNA"/>
</dbReference>
<gene>
    <name evidence="3" type="ORF">J2W91_001905</name>
</gene>
<dbReference type="Pfam" id="PF24645">
    <property type="entry name" value="DUF7639"/>
    <property type="match status" value="1"/>
</dbReference>
<dbReference type="InterPro" id="IPR056056">
    <property type="entry name" value="DUF7639"/>
</dbReference>
<dbReference type="Pfam" id="PF24644">
    <property type="entry name" value="DUF7638"/>
    <property type="match status" value="2"/>
</dbReference>
<comment type="caution">
    <text evidence="3">The sequence shown here is derived from an EMBL/GenBank/DDBJ whole genome shotgun (WGS) entry which is preliminary data.</text>
</comment>
<protein>
    <submittedName>
        <fullName evidence="3">Uncharacterized protein</fullName>
    </submittedName>
</protein>
<dbReference type="InterPro" id="IPR056055">
    <property type="entry name" value="DUF7638"/>
</dbReference>